<dbReference type="InterPro" id="IPR021257">
    <property type="entry name" value="DUF2809"/>
</dbReference>
<dbReference type="Proteomes" id="UP000282460">
    <property type="component" value="Unassembled WGS sequence"/>
</dbReference>
<feature type="transmembrane region" description="Helical" evidence="2">
    <location>
        <begin position="68"/>
        <end position="85"/>
    </location>
</feature>
<keyword evidence="4" id="KW-1185">Reference proteome</keyword>
<keyword evidence="2" id="KW-0472">Membrane</keyword>
<accession>A0A3L7J6J9</accession>
<feature type="transmembrane region" description="Helical" evidence="2">
    <location>
        <begin position="92"/>
        <end position="113"/>
    </location>
</feature>
<evidence type="ECO:0000313" key="3">
    <source>
        <dbReference type="EMBL" id="RLQ86160.1"/>
    </source>
</evidence>
<sequence length="168" mass="17687">MFSTTSRYSTVSDRATPAASEDRPFDVDVPTGIRRRFRLVLVALVTVGVGLAVSTLLSGFVADAVADALYTVLVYLLVAAAVLRLSPIVVGCAAFAVSAVIEFSQLTGIPAALAVVFPPARLVFGTTFVATDLIFYAIGATAVAGIDGLVRRRSRRLQGRRGGTSRRP</sequence>
<reference evidence="3 4" key="1">
    <citation type="submission" date="2018-10" db="EMBL/GenBank/DDBJ databases">
        <authorList>
            <person name="Li J."/>
        </authorList>
    </citation>
    <scope>NUCLEOTIDE SEQUENCE [LARGE SCALE GENOMIC DNA]</scope>
    <source>
        <strain evidence="3 4">ZD1-4</strain>
    </source>
</reference>
<comment type="caution">
    <text evidence="3">The sequence shown here is derived from an EMBL/GenBank/DDBJ whole genome shotgun (WGS) entry which is preliminary data.</text>
</comment>
<evidence type="ECO:0000256" key="1">
    <source>
        <dbReference type="SAM" id="MobiDB-lite"/>
    </source>
</evidence>
<feature type="transmembrane region" description="Helical" evidence="2">
    <location>
        <begin position="39"/>
        <end position="62"/>
    </location>
</feature>
<dbReference type="OrthoDB" id="3874273at2"/>
<feature type="transmembrane region" description="Helical" evidence="2">
    <location>
        <begin position="133"/>
        <end position="150"/>
    </location>
</feature>
<dbReference type="Pfam" id="PF10990">
    <property type="entry name" value="DUF2809"/>
    <property type="match status" value="1"/>
</dbReference>
<keyword evidence="2" id="KW-0812">Transmembrane</keyword>
<name>A0A3L7J6J9_9MICO</name>
<evidence type="ECO:0000313" key="4">
    <source>
        <dbReference type="Proteomes" id="UP000282460"/>
    </source>
</evidence>
<feature type="compositionally biased region" description="Polar residues" evidence="1">
    <location>
        <begin position="1"/>
        <end position="13"/>
    </location>
</feature>
<keyword evidence="2" id="KW-1133">Transmembrane helix</keyword>
<proteinExistence type="predicted"/>
<dbReference type="AlphaFoldDB" id="A0A3L7J6J9"/>
<organism evidence="3 4">
    <name type="scientific">Mycetocola zhadangensis</name>
    <dbReference type="NCBI Taxonomy" id="1164595"/>
    <lineage>
        <taxon>Bacteria</taxon>
        <taxon>Bacillati</taxon>
        <taxon>Actinomycetota</taxon>
        <taxon>Actinomycetes</taxon>
        <taxon>Micrococcales</taxon>
        <taxon>Microbacteriaceae</taxon>
        <taxon>Mycetocola</taxon>
    </lineage>
</organism>
<gene>
    <name evidence="3" type="ORF">D9V28_04820</name>
</gene>
<dbReference type="EMBL" id="RCWJ01000001">
    <property type="protein sequence ID" value="RLQ86160.1"/>
    <property type="molecule type" value="Genomic_DNA"/>
</dbReference>
<protein>
    <submittedName>
        <fullName evidence="3">DUF2809 domain-containing protein</fullName>
    </submittedName>
</protein>
<evidence type="ECO:0000256" key="2">
    <source>
        <dbReference type="SAM" id="Phobius"/>
    </source>
</evidence>
<feature type="region of interest" description="Disordered" evidence="1">
    <location>
        <begin position="1"/>
        <end position="22"/>
    </location>
</feature>